<feature type="compositionally biased region" description="Acidic residues" evidence="11">
    <location>
        <begin position="4945"/>
        <end position="4955"/>
    </location>
</feature>
<dbReference type="OrthoDB" id="422220at2759"/>
<accession>A0A8S3XL35</accession>
<dbReference type="GO" id="GO:0000055">
    <property type="term" value="P:ribosomal large subunit export from nucleus"/>
    <property type="evidence" value="ECO:0007669"/>
    <property type="project" value="TreeGrafter"/>
</dbReference>
<dbReference type="GO" id="GO:0030687">
    <property type="term" value="C:preribosome, large subunit precursor"/>
    <property type="evidence" value="ECO:0007669"/>
    <property type="project" value="TreeGrafter"/>
</dbReference>
<feature type="compositionally biased region" description="Basic and acidic residues" evidence="11">
    <location>
        <begin position="4575"/>
        <end position="4589"/>
    </location>
</feature>
<feature type="compositionally biased region" description="Basic and acidic residues" evidence="11">
    <location>
        <begin position="5021"/>
        <end position="5059"/>
    </location>
</feature>
<evidence type="ECO:0000256" key="4">
    <source>
        <dbReference type="ARBA" id="ARBA00017143"/>
    </source>
</evidence>
<dbReference type="Proteomes" id="UP000691718">
    <property type="component" value="Unassembled WGS sequence"/>
</dbReference>
<feature type="region of interest" description="Disordered" evidence="11">
    <location>
        <begin position="4482"/>
        <end position="5059"/>
    </location>
</feature>
<dbReference type="Pfam" id="PF17867">
    <property type="entry name" value="AAA_lid_7"/>
    <property type="match status" value="3"/>
</dbReference>
<feature type="coiled-coil region" evidence="10">
    <location>
        <begin position="3396"/>
        <end position="3423"/>
    </location>
</feature>
<evidence type="ECO:0000313" key="14">
    <source>
        <dbReference type="Proteomes" id="UP000691718"/>
    </source>
</evidence>
<evidence type="ECO:0000256" key="5">
    <source>
        <dbReference type="ARBA" id="ARBA00022741"/>
    </source>
</evidence>
<dbReference type="GO" id="GO:0005524">
    <property type="term" value="F:ATP binding"/>
    <property type="evidence" value="ECO:0007669"/>
    <property type="project" value="UniProtKB-KW"/>
</dbReference>
<dbReference type="PROSITE" id="PS50234">
    <property type="entry name" value="VWFA"/>
    <property type="match status" value="1"/>
</dbReference>
<dbReference type="InterPro" id="IPR012099">
    <property type="entry name" value="Midasin"/>
</dbReference>
<keyword evidence="7 9" id="KW-0143">Chaperone</keyword>
<evidence type="ECO:0000259" key="12">
    <source>
        <dbReference type="PROSITE" id="PS50234"/>
    </source>
</evidence>
<comment type="subcellular location">
    <subcellularLocation>
        <location evidence="1">Nucleus</location>
        <location evidence="1">Nucleolus</location>
    </subcellularLocation>
    <subcellularLocation>
        <location evidence="2">Nucleus</location>
        <location evidence="2">Nucleoplasm</location>
    </subcellularLocation>
</comment>
<evidence type="ECO:0000256" key="11">
    <source>
        <dbReference type="SAM" id="MobiDB-lite"/>
    </source>
</evidence>
<dbReference type="InterPro" id="IPR011704">
    <property type="entry name" value="ATPase_dyneun-rel_AAA"/>
</dbReference>
<evidence type="ECO:0000256" key="8">
    <source>
        <dbReference type="ARBA" id="ARBA00023242"/>
    </source>
</evidence>
<keyword evidence="10" id="KW-0175">Coiled coil</keyword>
<sequence length="5400" mass="613776">MCDKIILAVGRIEDDTKNQDLAKTCQHVRDSLRRKSIKIEEALDILSEYILNFEDASLFRQHLPNLLLALVSNRIPLKPVFSNYDFDICNDSEKTNHLEFSIVLAILCDHPDILQYALKYFQINPVPPFEVFIHHEDSYNVAPKKRRLLHCRQKITDYRLVTCCYTLLSKLPNEFSTKWDWTNFVINFCCHENAEIRWMVKECMVILTNMTEAQSKILSKNLKISEQENLNYHRINKIDVALTIEDNFENTNLNTSNVVIIDGIMLPIYDKNNVQKSGLVPVKSTINNLRSLALAVASGKALSLMGPVGSGKTSLVEHLAAITGRKGVAFKKVQLGDQTDSRMLLGSHQCTDVPGEFVWSPGVLTEAVQNGHWLLLEDIDCAALDVASTISSLLERNTLCVPGYRDALPVTPGFQLFVTQRTVTTNYGFQKKMSNSSTLLQRHLTQIIVEPLSRSELSEIIQTLYPSLSTICSRIIEVFMMFSVGSHDTSLQTTETVSNTDKETNIVLLKGSRLISTRDLMKWCSRAVVGFDVSSPESALKVLQDALDIFTCSVSSPAHRLELAKKVGTCLGIVETKSEFYCKHYKPNVSLNPNFLEVGRAKVPRVEKSLETINFADKQEVFSFTRQSACLLERIACCVTANEPVLLVGETGTGKTSSVQYLARQTGHKLVVINMNQQSDSADLLGGYKPVDLKFVIRPIKNEFVELFKGFYNVDKNQKFLGHIETCYESESWTALVALMKQSHKAAVNRLSNERKESKLKKWLTFGYKLSKLEQQVKSATRLTFAFIEGSLVKAMQEGHWVLLDEINLASAEILECLAGLLEDKNESIDLLEKGDKVPIKRHPNFTLFACMNPATDVGKKDLPVGLRNRFTEFFVDELTERNDLILLIGDYLYHMNLSGAILEAIYNFYSSVKKEAKLNLVDGAGNAPHYSLRTLCRALTAAARAKCGTVARSLYEAFCLSFLTQLDRSSHPKVEAMIAKAVIGKRNVNSILNQLIPEPQVPGKNYLLFEGHWIPQGTLEIDIPEGYILTPTVRKNLRDIARIISIGRLPILLQGDTSVGKTSLITYIAKASGNYCVRINNHEHTDLQEYIGSYATDSSGNLVFKEGVLVEAMRKGYWIILDELNLAPSDVLEALNRVLDDNRELFIPETQQVIKADPNFMLFATQNPPGLYGGRKMLSRAFRNRFVELHFDEIPRNELETILHQRCHVPPTYSKKMIAVMADLQVRRRGSAAVQGKDGFITLRDLFRWGNRYKHASKEILTNDKFYDWDQHIADEGYLILAGKVRQTDERSIIEEVIDKHIKRKINPDNLFSLHQNTSPITKSILEIILNNKLIEFSHVVWTYNMRRLAVLIAKAFMFDEPVLLVGETGCGKTTICQVLAAISNRKLLSVNCHMHTESSDFLGGLRPVRQYKNDGRLFEWVDGPLIVAMENGHMFLADEISLADDSVLERLNSLLEPERQLVLAEKGMEDNSDIVVVTAGKNFHFIGTMNPGGDYGKKELSPALRNRFTEIWCDSVTSRDDLLKVLEKSVGKGIALGNQEDGTSGIGSSILDFTTWLKNSEVTNKFPFSIRDLLSWVQFINVSVAKGLLDTPEAYVHGACLTFLDCFGTALTGHIDSQALTLLRKSAISFLLDQIKTIGNEYTDSLKDLLEVNISTLKAEFDGTKFGIKPFYIDVGAHINPIDLEQKFTFTAPTTGSNTLRLLRGLQLNKAILLEGNPGVGKTSLVTALAKSSGHRVVRINLSDQTDITDLFGTDLPAEDGSFVFKEGAFLSALQNGDWILLDELNLAPQPVLEGLNACLDHRGEIFIPELGKTFKVQKETKLFACQNPLKQGGARRGLPISFLNRFTQVYIDTLTKEDLIYIVESQYPTLPKDVLHRIVKFNCKVAHEITEIQSWGHRGGPWEMNLRDIQRWCEALLADKNAGHSISPGKFVDMLYINRMRTNEDKKLMAKSYDEIFCPEYPRSATNPQFDINDEEIIFGDIKLKRNKDKTFKNRRALQSNSLILRNQMPTLKAVAQNINMNWLTILVGATSTGKSSIVQILADLAGHNLHVVPVTSAMDVSDLLGGFEQVDYNRNLENIYDEIETLTQHTVRNLWLTEGIDKWKTNKLLNNLHHYLKLQSDYENNKFTNEDTENFKEKIQFLLRHCNNLLKWKLTDEFVNKVHRNICKLNSLLNKVQGSSVNSGGRFEWIDSLLVKTLIEGSWLLLDNVNLTSAAVLDRLNGLLEPNGVLSIPERGEISEIKPHPNFRVFFTIDPKYGEISRAMRNRGVELFLLRSDDWETSLSETIPYLDLVALLSSCGLPERYYAVCIKCHELMTSFIQGLERPTISHLIQASYLTWQQLVRGIPCKSALWNSFADVYIKPRSGSDFVSNVNVPLAEMKNIMLKALEKELEKEDYNEIYLSNTTHTLSIKGLCAKSSNEIGKQIAYPVVKQLSTKGSSPDDALHSLFNIFVSYQKCHKQTLLILHSIINEYVSHKKNNKTLILADQLDEKAFKYLQEISSNLSTHQRFYPESEIQLANVNLETNVILILLYNELHKVFTETLKHEKHFSALEYSKAVLSNSLTDDFVEFPILKFCQLYIQRVDEEIVKAVKLARDSFNDKIFCQILQLLNWRKRFIEICSKPIFVLTKNNRTPILKEEIIPLLNVHKKWLRKYLLNELFKLPGSNKELEKFNNDLEKMNLHNQNDSVTMPKLSKKLRKLYGQPKLYENETEQSLCIQRSDIYKSLTLDMNQPIQKQFSKICVGSMPISDLSIVIDVPEENILKTVQDSATRNLDNAKDLYKSFHLKILPIHLYAVQRVLCLIKSDLLNIIKKINSNDKNYTISYNVIDVLKYLVNISKDIKGFPPALLVLLKMIQNVITDEEVNFERISSIPVKLWDELYKMLVNSPVVYPLPFLTPTEFQNSEDTIQDIPSNSERVSTNLPLMPFYVQKLTIHIDDKSSRHVLAYESVPLKDRVEYSMQLDVLLNTLWKNIGVLDTAAALKLKTEADFETKKYEQLIYYLHSFTQEKLSKNSNSVPSNDDIQLQEYFKEDTTFVNMLSTASQTYKNLSNIVNETSRTNEENMRAKILIAELSMLTSFLFIKIMAEISPIDHVEKHRLKVQYIEEDVKMFDALLSVYYIHGVVSGCILESRKIEKSSDVSVENLKENKERLNKVHPYCAILAELKEKTAQGVHKYASGNTFRPKEPSYGSFAKDCKHFTKSVLSEKSVTVVSTNLISICDALYNCVLTRDVNKSIIQKAHTVVKETSSWLHSVEAFYKKIETVYSEAFPDLAKPLQASISQIIYSITSVSDLVREMNVKIEQGSLLDQTVTELMIYPNKIPNRNAKEKHLNRFVSSSFMHMLKRSVISSDDDVFNAELECLEALKMNLAELNMHCTAMESVDQLTFDAVLSTLNAIVNIWEQQRQNIEKKKQDDEALYVTKSKCEDEDEDVIAQEEIMEMFPSYSESDFAEFKPLVLEQKKSKMPKYDDKKKAEYLISNEDVSLIYKWHSSFVRNLTMAEWLPTPKKLVGNDVTSPLLKRYPTFSRIVDYVWEAIDAEFEGVISPTLMVLISHIKEKVDGSETSSQKVDFYHSPWVSETRQCLPLLQRVKESTNVLLDQWPDFPTLKDIIVIVDRILNFPITSPVSRFLTGLELLRDKIEEWNKNAHKGNNMIDISLAVGQQIINWRKLEMSHWKECLNNLYSRKQAEAHKYWFYLYSVVNTYLYDGTDVAESKEVVPASRVISVLKDFMESSNLAEYEVRLDIIYVYHCHLIHVKQSPRRDELLSILWNTYNYYSQFAAQVATVIKEKRAPIEKKLRDFVKICTWDRDLSYWSVKDTVHKAHKALHKHTKEFERVLKESVSSCLVDNMQETGVEHVGIWDRPKRATGANALAGGAYMIDPQNYVVMPRNLKKYLDQAEQPCSIVPDGSLLSKIPILLNKAKSLCKDTMINSGYPSLVQALDDFVTIIIETNTHLSSLEVDNTLPKEKQQSQAKNIVQQKRKALADLFKYLAKIGLNYRTGLVILSACNDDLYDFTIPPIDLDAAMNYLKSRRCDATLSLLWSGCEKYFQRNIARHRLLAAALISPHADLGMQNIERCKGFAAQLLKLTITQKKSVAKYSRRLCDLRTLVTNLTAALEAESDETNVSTLKEKLIIYSECYCNISILLDQFCVLLQSCPEKTLNDSCGPEFDAVVSDSPLTRCYKNSDEWNALYRSAKSVITIVAKQKTSLHKLASSIPQKIGRCVGELPTLSQSHIDVTNEAKNNLEIIINKLAEIKQEYQFRLKSFIDLEHTPQHPMLRSLDNLDTYLKEIIKQIDQLDKPVDIDMGRNGNKLVKETEDLIASMLLIIQSLYKKHLPVDKSQDNIDVLNAIDEIIDDTVKDKEESKEMLEDNHLKEYLQDNLSSDIKLLQLDVMLDKVHTLLTNYVQYIATVTKTEDVKIAVMRVVPILEQTMLFIQYFISQKVAVHRVSCKMLSVLLKIFSDLATKGFCKPSDMDMEDGEGDGPGNLSTGMGLGEGEGQKDVSERIENQDQLDDAQRPGEEKKEEDRDCKEEEKGINMTDDFDSHLQDVEQKEDNDSDQENDEEDADKQMGDIDNAAEKLDQQIWGSEDEEELDEEQEERKDKEEKGKGESTGEKEMGAKEEEQGTDDGTDGKEKKQKKDINEMDEPEVDDDHIDSYHGKEQQLPEPEDFDLPEDMNVDDEDGEEKDEGETESENPFDVDVMKQAVAEEQQEDSKEKEEEEKGNKNGLEVSSDEDDGDDDDRRDEQDNENIENQEKDEEKQDEEKDNADDDSNAENPQETEEENPKLSEDKNEDDMPKNPDDINENDNVEKKEHEANPQANPSSDDPSMGERAENAEMDRGANDNVETNTEQTKDEEAAPYEQAQEQVGEDKQSTGRSELDKSDKGHRGDKQAAKADTSKEIQKRHENKPGRTDHERTLGEVNEQKQKRARTLNVEKEEETAEEGGEADNQADKEADAFQHVKQAKKDDYQAIDAATKDQAEQQPTLQQEEEEPEEMKDNEEVPMEVDNDDMQVEKSEELRPEKIKDGPEKDQEKTANKNDGGEETTREAGIEVDGDAVLTANVPRGKETTYHTKLEEQPQPAEDITLEQYMSIREYLSSGPCGGGQAVEAWRGAWRDSAAAARALCERLRLVLEPTGRSRRAGDFRTGRAINMRRVIPYIASQFRKDRIWLRRTKPAKREYKIAIAVDDSSSMADNRSKELAFESLALVSQALNLLESGDLAVLSFGEKPKLLHPFTEQFSEHSGAKILDQLRFNQTKTKIAQLLDFCTVLFDQQTIRSDAVNAKLLVIVSDGRGIFSEGETRVIQAVRRARQQGIFCVYVIIDNPDNKDSIMDIRRPVIEPVTNTLSGFIPYLDAFPFPFYLILRDMSALPNVLGDALRQWFELAANVSS</sequence>
<evidence type="ECO:0000256" key="10">
    <source>
        <dbReference type="SAM" id="Coils"/>
    </source>
</evidence>
<feature type="compositionally biased region" description="Basic and acidic residues" evidence="11">
    <location>
        <begin position="4837"/>
        <end position="4850"/>
    </location>
</feature>
<dbReference type="FunFam" id="3.40.50.300:FF:000142">
    <property type="entry name" value="Midasin"/>
    <property type="match status" value="1"/>
</dbReference>
<feature type="compositionally biased region" description="Acidic residues" evidence="11">
    <location>
        <begin position="4563"/>
        <end position="4574"/>
    </location>
</feature>
<reference evidence="13" key="1">
    <citation type="submission" date="2021-04" db="EMBL/GenBank/DDBJ databases">
        <authorList>
            <person name="Tunstrom K."/>
        </authorList>
    </citation>
    <scope>NUCLEOTIDE SEQUENCE</scope>
</reference>
<feature type="compositionally biased region" description="Acidic residues" evidence="11">
    <location>
        <begin position="4772"/>
        <end position="4790"/>
    </location>
</feature>
<feature type="compositionally biased region" description="Acidic residues" evidence="11">
    <location>
        <begin position="4595"/>
        <end position="4605"/>
    </location>
</feature>
<dbReference type="InterPro" id="IPR003593">
    <property type="entry name" value="AAA+_ATPase"/>
</dbReference>
<evidence type="ECO:0000256" key="1">
    <source>
        <dbReference type="ARBA" id="ARBA00004604"/>
    </source>
</evidence>
<evidence type="ECO:0000313" key="13">
    <source>
        <dbReference type="EMBL" id="CAG5029330.1"/>
    </source>
</evidence>
<dbReference type="PANTHER" id="PTHR48103:SF2">
    <property type="entry name" value="MIDASIN"/>
    <property type="match status" value="1"/>
</dbReference>
<feature type="compositionally biased region" description="Acidic residues" evidence="11">
    <location>
        <begin position="4651"/>
        <end position="4661"/>
    </location>
</feature>
<evidence type="ECO:0000256" key="9">
    <source>
        <dbReference type="PIRNR" id="PIRNR010340"/>
    </source>
</evidence>
<evidence type="ECO:0000256" key="2">
    <source>
        <dbReference type="ARBA" id="ARBA00004642"/>
    </source>
</evidence>
<feature type="domain" description="VWFA" evidence="12">
    <location>
        <begin position="5191"/>
        <end position="5388"/>
    </location>
</feature>
<feature type="compositionally biased region" description="Basic and acidic residues" evidence="11">
    <location>
        <begin position="4761"/>
        <end position="4771"/>
    </location>
</feature>
<dbReference type="Pfam" id="PF07728">
    <property type="entry name" value="AAA_5"/>
    <property type="match status" value="7"/>
</dbReference>
<dbReference type="FunFam" id="3.40.50.300:FF:000956">
    <property type="entry name" value="Midasin"/>
    <property type="match status" value="1"/>
</dbReference>
<gene>
    <name evidence="13" type="ORF">PAPOLLO_LOCUS19207</name>
</gene>
<comment type="function">
    <text evidence="9">Nuclear chaperone required for maturation and nuclear export of pre-60S ribosome subunits.</text>
</comment>
<dbReference type="CDD" id="cd00009">
    <property type="entry name" value="AAA"/>
    <property type="match status" value="3"/>
</dbReference>
<dbReference type="PIRSF" id="PIRSF010340">
    <property type="entry name" value="Midasin"/>
    <property type="match status" value="1"/>
</dbReference>
<keyword evidence="14" id="KW-1185">Reference proteome</keyword>
<dbReference type="InterPro" id="IPR040848">
    <property type="entry name" value="AAA_lid_7"/>
</dbReference>
<dbReference type="GO" id="GO:0000027">
    <property type="term" value="P:ribosomal large subunit assembly"/>
    <property type="evidence" value="ECO:0007669"/>
    <property type="project" value="TreeGrafter"/>
</dbReference>
<dbReference type="Pfam" id="PF17865">
    <property type="entry name" value="AAA_lid_5"/>
    <property type="match status" value="1"/>
</dbReference>
<evidence type="ECO:0000256" key="7">
    <source>
        <dbReference type="ARBA" id="ARBA00023186"/>
    </source>
</evidence>
<dbReference type="EMBL" id="CAJQZP010001207">
    <property type="protein sequence ID" value="CAG5029330.1"/>
    <property type="molecule type" value="Genomic_DNA"/>
</dbReference>
<feature type="compositionally biased region" description="Basic and acidic residues" evidence="11">
    <location>
        <begin position="4638"/>
        <end position="4650"/>
    </location>
</feature>
<dbReference type="SMART" id="SM00382">
    <property type="entry name" value="AAA"/>
    <property type="match status" value="5"/>
</dbReference>
<comment type="caution">
    <text evidence="13">The sequence shown here is derived from an EMBL/GenBank/DDBJ whole genome shotgun (WGS) entry which is preliminary data.</text>
</comment>
<proteinExistence type="inferred from homology"/>
<feature type="compositionally biased region" description="Acidic residues" evidence="11">
    <location>
        <begin position="4739"/>
        <end position="4760"/>
    </location>
</feature>
<dbReference type="Pfam" id="PF21108">
    <property type="entry name" value="MDN1_4th"/>
    <property type="match status" value="1"/>
</dbReference>
<dbReference type="InterPro" id="IPR002035">
    <property type="entry name" value="VWF_A"/>
</dbReference>
<feature type="compositionally biased region" description="Basic and acidic residues" evidence="11">
    <location>
        <begin position="4662"/>
        <end position="4671"/>
    </location>
</feature>
<dbReference type="PANTHER" id="PTHR48103">
    <property type="entry name" value="MIDASIN-RELATED"/>
    <property type="match status" value="1"/>
</dbReference>
<feature type="compositionally biased region" description="Basic and acidic residues" evidence="11">
    <location>
        <begin position="4791"/>
        <end position="4809"/>
    </location>
</feature>
<name>A0A8S3XL35_PARAO</name>
<evidence type="ECO:0000256" key="6">
    <source>
        <dbReference type="ARBA" id="ARBA00022840"/>
    </source>
</evidence>
<feature type="compositionally biased region" description="Basic and acidic residues" evidence="11">
    <location>
        <begin position="4606"/>
        <end position="4631"/>
    </location>
</feature>
<feature type="compositionally biased region" description="Basic and acidic residues" evidence="11">
    <location>
        <begin position="4505"/>
        <end position="4543"/>
    </location>
</feature>
<dbReference type="Pfam" id="PF00092">
    <property type="entry name" value="VWA"/>
    <property type="match status" value="1"/>
</dbReference>
<keyword evidence="6 9" id="KW-0067">ATP-binding</keyword>
<dbReference type="FunFam" id="3.40.50.410:FF:000028">
    <property type="entry name" value="Midasin"/>
    <property type="match status" value="1"/>
</dbReference>
<feature type="compositionally biased region" description="Acidic residues" evidence="11">
    <location>
        <begin position="4674"/>
        <end position="4705"/>
    </location>
</feature>
<dbReference type="GO" id="GO:0005654">
    <property type="term" value="C:nucleoplasm"/>
    <property type="evidence" value="ECO:0007669"/>
    <property type="project" value="UniProtKB-SubCell"/>
</dbReference>
<evidence type="ECO:0000256" key="3">
    <source>
        <dbReference type="ARBA" id="ARBA00007188"/>
    </source>
</evidence>
<dbReference type="FunFam" id="3.40.50.300:FF:001384">
    <property type="entry name" value="Midasin"/>
    <property type="match status" value="1"/>
</dbReference>
<dbReference type="FunFam" id="3.40.50.300:FF:000582">
    <property type="entry name" value="Midasin"/>
    <property type="match status" value="1"/>
</dbReference>
<feature type="compositionally biased region" description="Basic and acidic residues" evidence="11">
    <location>
        <begin position="4959"/>
        <end position="4989"/>
    </location>
</feature>
<dbReference type="GO" id="GO:0016887">
    <property type="term" value="F:ATP hydrolysis activity"/>
    <property type="evidence" value="ECO:0007669"/>
    <property type="project" value="InterPro"/>
</dbReference>
<keyword evidence="8 9" id="KW-0539">Nucleus</keyword>
<dbReference type="InterPro" id="IPR048617">
    <property type="entry name" value="MDN1_AAA_lid_4"/>
</dbReference>
<dbReference type="InterPro" id="IPR041190">
    <property type="entry name" value="Midasin_AAA_lid_5"/>
</dbReference>
<dbReference type="GO" id="GO:0005730">
    <property type="term" value="C:nucleolus"/>
    <property type="evidence" value="ECO:0007669"/>
    <property type="project" value="UniProtKB-SubCell"/>
</dbReference>
<feature type="compositionally biased region" description="Basic and acidic residues" evidence="11">
    <location>
        <begin position="4550"/>
        <end position="4562"/>
    </location>
</feature>
<feature type="compositionally biased region" description="Basic and acidic residues" evidence="11">
    <location>
        <begin position="4720"/>
        <end position="4732"/>
    </location>
</feature>
<organism evidence="13 14">
    <name type="scientific">Parnassius apollo</name>
    <name type="common">Apollo butterfly</name>
    <name type="synonym">Papilio apollo</name>
    <dbReference type="NCBI Taxonomy" id="110799"/>
    <lineage>
        <taxon>Eukaryota</taxon>
        <taxon>Metazoa</taxon>
        <taxon>Ecdysozoa</taxon>
        <taxon>Arthropoda</taxon>
        <taxon>Hexapoda</taxon>
        <taxon>Insecta</taxon>
        <taxon>Pterygota</taxon>
        <taxon>Neoptera</taxon>
        <taxon>Endopterygota</taxon>
        <taxon>Lepidoptera</taxon>
        <taxon>Glossata</taxon>
        <taxon>Ditrysia</taxon>
        <taxon>Papilionoidea</taxon>
        <taxon>Papilionidae</taxon>
        <taxon>Parnassiinae</taxon>
        <taxon>Parnassini</taxon>
        <taxon>Parnassius</taxon>
        <taxon>Parnassius</taxon>
    </lineage>
</organism>
<protein>
    <recommendedName>
        <fullName evidence="4 9">Midasin</fullName>
    </recommendedName>
</protein>
<feature type="compositionally biased region" description="Acidic residues" evidence="11">
    <location>
        <begin position="4997"/>
        <end position="5020"/>
    </location>
</feature>
<keyword evidence="5 9" id="KW-0547">Nucleotide-binding</keyword>
<feature type="compositionally biased region" description="Basic and acidic residues" evidence="11">
    <location>
        <begin position="4877"/>
        <end position="4935"/>
    </location>
</feature>
<comment type="similarity">
    <text evidence="3 9">Belongs to the midasin family.</text>
</comment>